<dbReference type="EMBL" id="LBZB01000020">
    <property type="protein sequence ID" value="KKR62898.1"/>
    <property type="molecule type" value="Genomic_DNA"/>
</dbReference>
<comment type="caution">
    <text evidence="2">The sequence shown here is derived from an EMBL/GenBank/DDBJ whole genome shotgun (WGS) entry which is preliminary data.</text>
</comment>
<protein>
    <recommendedName>
        <fullName evidence="1">HMA domain-containing protein</fullName>
    </recommendedName>
</protein>
<accession>A0A0G0SD50</accession>
<evidence type="ECO:0000313" key="2">
    <source>
        <dbReference type="EMBL" id="KKR62898.1"/>
    </source>
</evidence>
<evidence type="ECO:0000259" key="1">
    <source>
        <dbReference type="PROSITE" id="PS50846"/>
    </source>
</evidence>
<sequence>MAIKPMLFWLIHCSSMTKTYKVSGMDCASCATLIEMDLEDAGIDASCSYSKETLEIESDHDIKKVKEIVKKAGYNIA</sequence>
<dbReference type="AlphaFoldDB" id="A0A0G0SD50"/>
<dbReference type="InterPro" id="IPR006121">
    <property type="entry name" value="HMA_dom"/>
</dbReference>
<dbReference type="InterPro" id="IPR036163">
    <property type="entry name" value="HMA_dom_sf"/>
</dbReference>
<dbReference type="SUPFAM" id="SSF55008">
    <property type="entry name" value="HMA, heavy metal-associated domain"/>
    <property type="match status" value="1"/>
</dbReference>
<reference evidence="2 3" key="1">
    <citation type="journal article" date="2015" name="Nature">
        <title>rRNA introns, odd ribosomes, and small enigmatic genomes across a large radiation of phyla.</title>
        <authorList>
            <person name="Brown C.T."/>
            <person name="Hug L.A."/>
            <person name="Thomas B.C."/>
            <person name="Sharon I."/>
            <person name="Castelle C.J."/>
            <person name="Singh A."/>
            <person name="Wilkins M.J."/>
            <person name="Williams K.H."/>
            <person name="Banfield J.F."/>
        </authorList>
    </citation>
    <scope>NUCLEOTIDE SEQUENCE [LARGE SCALE GENOMIC DNA]</scope>
</reference>
<dbReference type="Gene3D" id="3.30.70.100">
    <property type="match status" value="1"/>
</dbReference>
<dbReference type="Pfam" id="PF00403">
    <property type="entry name" value="HMA"/>
    <property type="match status" value="1"/>
</dbReference>
<dbReference type="GO" id="GO:0046872">
    <property type="term" value="F:metal ion binding"/>
    <property type="evidence" value="ECO:0007669"/>
    <property type="project" value="InterPro"/>
</dbReference>
<gene>
    <name evidence="2" type="ORF">UU03_C0020G0006</name>
</gene>
<proteinExistence type="predicted"/>
<dbReference type="Proteomes" id="UP000034613">
    <property type="component" value="Unassembled WGS sequence"/>
</dbReference>
<organism evidence="2 3">
    <name type="scientific">Candidatus Woesebacteria bacterium GW2011_GWA1_40_45</name>
    <dbReference type="NCBI Taxonomy" id="1618554"/>
    <lineage>
        <taxon>Bacteria</taxon>
        <taxon>Candidatus Woeseibacteriota</taxon>
    </lineage>
</organism>
<name>A0A0G0SD50_9BACT</name>
<dbReference type="PROSITE" id="PS50846">
    <property type="entry name" value="HMA_2"/>
    <property type="match status" value="1"/>
</dbReference>
<evidence type="ECO:0000313" key="3">
    <source>
        <dbReference type="Proteomes" id="UP000034613"/>
    </source>
</evidence>
<feature type="domain" description="HMA" evidence="1">
    <location>
        <begin position="16"/>
        <end position="77"/>
    </location>
</feature>